<dbReference type="Proteomes" id="UP001447857">
    <property type="component" value="Chromosome"/>
</dbReference>
<keyword evidence="2" id="KW-1185">Reference proteome</keyword>
<dbReference type="RefSeq" id="WP_338841537.1">
    <property type="nucleotide sequence ID" value="NZ_CP147988.1"/>
</dbReference>
<gene>
    <name evidence="1" type="ORF">V6624_08390</name>
</gene>
<organism evidence="1 2">
    <name type="scientific">Flavobacterium ginsenosidimutans</name>
    <dbReference type="NCBI Taxonomy" id="687844"/>
    <lineage>
        <taxon>Bacteria</taxon>
        <taxon>Pseudomonadati</taxon>
        <taxon>Bacteroidota</taxon>
        <taxon>Flavobacteriia</taxon>
        <taxon>Flavobacteriales</taxon>
        <taxon>Flavobacteriaceae</taxon>
        <taxon>Flavobacterium</taxon>
    </lineage>
</organism>
<evidence type="ECO:0000313" key="1">
    <source>
        <dbReference type="EMBL" id="WXK51645.1"/>
    </source>
</evidence>
<name>A0ABZ2QB42_9FLAO</name>
<accession>A0ABZ2QB42</accession>
<proteinExistence type="predicted"/>
<reference evidence="1 2" key="1">
    <citation type="submission" date="2024-02" db="EMBL/GenBank/DDBJ databases">
        <title>complete genome of Flavobacterium ginsenosidimutans Str. YTB16.</title>
        <authorList>
            <person name="Wang Q."/>
        </authorList>
    </citation>
    <scope>NUCLEOTIDE SEQUENCE [LARGE SCALE GENOMIC DNA]</scope>
    <source>
        <strain evidence="1 2">YTB16</strain>
    </source>
</reference>
<evidence type="ECO:0000313" key="2">
    <source>
        <dbReference type="Proteomes" id="UP001447857"/>
    </source>
</evidence>
<sequence>MGHNTSALIGRMPINIEKIKFYGLAVAFEDDFAIIFLDEDHLFQWYLKLNLDYVSDNENLRFGDELVHFFAKEIELED</sequence>
<protein>
    <submittedName>
        <fullName evidence="1">Uncharacterized protein</fullName>
    </submittedName>
</protein>
<dbReference type="EMBL" id="CP147988">
    <property type="protein sequence ID" value="WXK51645.1"/>
    <property type="molecule type" value="Genomic_DNA"/>
</dbReference>